<evidence type="ECO:0000256" key="1">
    <source>
        <dbReference type="ARBA" id="ARBA00000085"/>
    </source>
</evidence>
<dbReference type="GO" id="GO:0004673">
    <property type="term" value="F:protein histidine kinase activity"/>
    <property type="evidence" value="ECO:0007669"/>
    <property type="project" value="UniProtKB-EC"/>
</dbReference>
<dbReference type="AlphaFoldDB" id="A0A831PT24"/>
<keyword evidence="6" id="KW-0547">Nucleotide-binding</keyword>
<evidence type="ECO:0000256" key="3">
    <source>
        <dbReference type="ARBA" id="ARBA00022679"/>
    </source>
</evidence>
<dbReference type="PRINTS" id="PR00344">
    <property type="entry name" value="BCTRLSENSOR"/>
</dbReference>
<dbReference type="GO" id="GO:0005524">
    <property type="term" value="F:ATP binding"/>
    <property type="evidence" value="ECO:0007669"/>
    <property type="project" value="UniProtKB-KW"/>
</dbReference>
<comment type="catalytic activity">
    <reaction evidence="1">
        <text>ATP + protein L-histidine = ADP + protein N-phospho-L-histidine.</text>
        <dbReference type="EC" id="2.7.13.3"/>
    </reaction>
</comment>
<dbReference type="Pfam" id="PF02518">
    <property type="entry name" value="HATPase_c"/>
    <property type="match status" value="1"/>
</dbReference>
<proteinExistence type="predicted"/>
<dbReference type="InterPro" id="IPR005467">
    <property type="entry name" value="His_kinase_dom"/>
</dbReference>
<keyword evidence="4" id="KW-0418">Kinase</keyword>
<gene>
    <name evidence="6" type="ORF">ENN52_07825</name>
</gene>
<dbReference type="Gene3D" id="3.30.565.10">
    <property type="entry name" value="Histidine kinase-like ATPase, C-terminal domain"/>
    <property type="match status" value="1"/>
</dbReference>
<dbReference type="Proteomes" id="UP000885648">
    <property type="component" value="Unassembled WGS sequence"/>
</dbReference>
<name>A0A831PT24_9EURY</name>
<dbReference type="PANTHER" id="PTHR43047">
    <property type="entry name" value="TWO-COMPONENT HISTIDINE PROTEIN KINASE"/>
    <property type="match status" value="1"/>
</dbReference>
<feature type="domain" description="Histidine kinase" evidence="5">
    <location>
        <begin position="1"/>
        <end position="76"/>
    </location>
</feature>
<dbReference type="PROSITE" id="PS50109">
    <property type="entry name" value="HIS_KIN"/>
    <property type="match status" value="1"/>
</dbReference>
<dbReference type="SUPFAM" id="SSF55874">
    <property type="entry name" value="ATPase domain of HSP90 chaperone/DNA topoisomerase II/histidine kinase"/>
    <property type="match status" value="1"/>
</dbReference>
<evidence type="ECO:0000259" key="5">
    <source>
        <dbReference type="PROSITE" id="PS50109"/>
    </source>
</evidence>
<comment type="caution">
    <text evidence="6">The sequence shown here is derived from an EMBL/GenBank/DDBJ whole genome shotgun (WGS) entry which is preliminary data.</text>
</comment>
<evidence type="ECO:0000256" key="4">
    <source>
        <dbReference type="ARBA" id="ARBA00022777"/>
    </source>
</evidence>
<keyword evidence="3" id="KW-0808">Transferase</keyword>
<dbReference type="InterPro" id="IPR036890">
    <property type="entry name" value="HATPase_C_sf"/>
</dbReference>
<reference evidence="6" key="1">
    <citation type="journal article" date="2020" name="mSystems">
        <title>Genome- and Community-Level Interaction Insights into Carbon Utilization and Element Cycling Functions of Hydrothermarchaeota in Hydrothermal Sediment.</title>
        <authorList>
            <person name="Zhou Z."/>
            <person name="Liu Y."/>
            <person name="Xu W."/>
            <person name="Pan J."/>
            <person name="Luo Z.H."/>
            <person name="Li M."/>
        </authorList>
    </citation>
    <scope>NUCLEOTIDE SEQUENCE</scope>
    <source>
        <strain evidence="6">SpSt-1183</strain>
    </source>
</reference>
<feature type="non-terminal residue" evidence="6">
    <location>
        <position position="1"/>
    </location>
</feature>
<protein>
    <recommendedName>
        <fullName evidence="2">histidine kinase</fullName>
        <ecNumber evidence="2">2.7.13.3</ecNumber>
    </recommendedName>
</protein>
<evidence type="ECO:0000256" key="2">
    <source>
        <dbReference type="ARBA" id="ARBA00012438"/>
    </source>
</evidence>
<dbReference type="InterPro" id="IPR004358">
    <property type="entry name" value="Sig_transdc_His_kin-like_C"/>
</dbReference>
<organism evidence="6">
    <name type="scientific">Methanofollis liminatans</name>
    <dbReference type="NCBI Taxonomy" id="2201"/>
    <lineage>
        <taxon>Archaea</taxon>
        <taxon>Methanobacteriati</taxon>
        <taxon>Methanobacteriota</taxon>
        <taxon>Stenosarchaea group</taxon>
        <taxon>Methanomicrobia</taxon>
        <taxon>Methanomicrobiales</taxon>
        <taxon>Methanomicrobiaceae</taxon>
        <taxon>Methanofollis</taxon>
    </lineage>
</organism>
<accession>A0A831PT24</accession>
<sequence length="80" mass="8727">AIIVRDNGIGIEPEKLKAIFKPFYLADEQDLSRDYDRMGLGLPIAERYVRLNGGTIAVESRVGEGSTFTVALQKRGGDGT</sequence>
<dbReference type="EC" id="2.7.13.3" evidence="2"/>
<dbReference type="EMBL" id="DSBY01000321">
    <property type="protein sequence ID" value="HDS64010.1"/>
    <property type="molecule type" value="Genomic_DNA"/>
</dbReference>
<evidence type="ECO:0000313" key="6">
    <source>
        <dbReference type="EMBL" id="HDS64010.1"/>
    </source>
</evidence>
<dbReference type="InterPro" id="IPR003594">
    <property type="entry name" value="HATPase_dom"/>
</dbReference>
<keyword evidence="6" id="KW-0067">ATP-binding</keyword>